<proteinExistence type="predicted"/>
<name>A0A645DBY7_9ZZZZ</name>
<evidence type="ECO:0000313" key="1">
    <source>
        <dbReference type="EMBL" id="MPM86874.1"/>
    </source>
</evidence>
<comment type="caution">
    <text evidence="1">The sequence shown here is derived from an EMBL/GenBank/DDBJ whole genome shotgun (WGS) entry which is preliminary data.</text>
</comment>
<dbReference type="AlphaFoldDB" id="A0A645DBY7"/>
<accession>A0A645DBY7</accession>
<reference evidence="1" key="1">
    <citation type="submission" date="2019-08" db="EMBL/GenBank/DDBJ databases">
        <authorList>
            <person name="Kucharzyk K."/>
            <person name="Murdoch R.W."/>
            <person name="Higgins S."/>
            <person name="Loffler F."/>
        </authorList>
    </citation>
    <scope>NUCLEOTIDE SEQUENCE</scope>
</reference>
<sequence>MLSAAFLAGFGIGRLGRVMQQAQGRGGLIEVAVEVADRHAQRQGQAAYDGRAQAMGGLVIVLHHGAEVGQGFGPLVGAGIEAAGQHARVIGCDLCAGVKAFLEIGRCAALQRLGAQRLIAAIAAGELFVHGQLFGHGQVKEALAGCKQAADQRRVYAMAGDIEEASLFAGLTQLLGHQVLIHRVMAAQAADVDEGEGRGAHKWRPETEELESV</sequence>
<protein>
    <submittedName>
        <fullName evidence="1">Uncharacterized protein</fullName>
    </submittedName>
</protein>
<dbReference type="EMBL" id="VSSQ01034812">
    <property type="protein sequence ID" value="MPM86874.1"/>
    <property type="molecule type" value="Genomic_DNA"/>
</dbReference>
<gene>
    <name evidence="1" type="ORF">SDC9_133966</name>
</gene>
<organism evidence="1">
    <name type="scientific">bioreactor metagenome</name>
    <dbReference type="NCBI Taxonomy" id="1076179"/>
    <lineage>
        <taxon>unclassified sequences</taxon>
        <taxon>metagenomes</taxon>
        <taxon>ecological metagenomes</taxon>
    </lineage>
</organism>